<keyword evidence="3 7" id="KW-0378">Hydrolase</keyword>
<keyword evidence="4 7" id="KW-0369">Histidine metabolism</keyword>
<dbReference type="CDD" id="cd01296">
    <property type="entry name" value="Imidazolone-5PH"/>
    <property type="match status" value="1"/>
</dbReference>
<dbReference type="GO" id="GO:0005737">
    <property type="term" value="C:cytoplasm"/>
    <property type="evidence" value="ECO:0007669"/>
    <property type="project" value="UniProtKB-SubCell"/>
</dbReference>
<keyword evidence="2 7" id="KW-0479">Metal-binding</keyword>
<feature type="binding site" evidence="7">
    <location>
        <position position="83"/>
    </location>
    <ligand>
        <name>Fe(3+)</name>
        <dbReference type="ChEBI" id="CHEBI:29034"/>
    </ligand>
</feature>
<keyword evidence="7" id="KW-0963">Cytoplasm</keyword>
<evidence type="ECO:0000256" key="7">
    <source>
        <dbReference type="HAMAP-Rule" id="MF_00372"/>
    </source>
</evidence>
<evidence type="ECO:0000256" key="2">
    <source>
        <dbReference type="ARBA" id="ARBA00022723"/>
    </source>
</evidence>
<dbReference type="FunFam" id="3.20.20.140:FF:000007">
    <property type="entry name" value="Imidazolonepropionase"/>
    <property type="match status" value="1"/>
</dbReference>
<feature type="binding site" evidence="7">
    <location>
        <position position="329"/>
    </location>
    <ligand>
        <name>N-formimidoyl-L-glutamate</name>
        <dbReference type="ChEBI" id="CHEBI:58928"/>
    </ligand>
</feature>
<organism evidence="9">
    <name type="scientific">uncultured spirochete</name>
    <dbReference type="NCBI Taxonomy" id="156406"/>
    <lineage>
        <taxon>Bacteria</taxon>
        <taxon>Pseudomonadati</taxon>
        <taxon>Spirochaetota</taxon>
        <taxon>Spirochaetia</taxon>
        <taxon>Spirochaetales</taxon>
        <taxon>environmental samples</taxon>
    </lineage>
</organism>
<dbReference type="GO" id="GO:0050480">
    <property type="term" value="F:imidazolonepropionase activity"/>
    <property type="evidence" value="ECO:0007669"/>
    <property type="project" value="UniProtKB-UniRule"/>
</dbReference>
<dbReference type="GO" id="GO:0005506">
    <property type="term" value="F:iron ion binding"/>
    <property type="evidence" value="ECO:0007669"/>
    <property type="project" value="UniProtKB-UniRule"/>
</dbReference>
<keyword evidence="6 7" id="KW-0408">Iron</keyword>
<dbReference type="GO" id="GO:0019557">
    <property type="term" value="P:L-histidine catabolic process to glutamate and formate"/>
    <property type="evidence" value="ECO:0007669"/>
    <property type="project" value="UniProtKB-UniPathway"/>
</dbReference>
<evidence type="ECO:0000256" key="5">
    <source>
        <dbReference type="ARBA" id="ARBA00022833"/>
    </source>
</evidence>
<feature type="binding site" evidence="7">
    <location>
        <position position="256"/>
    </location>
    <ligand>
        <name>4-imidazolone-5-propanoate</name>
        <dbReference type="ChEBI" id="CHEBI:77893"/>
    </ligand>
</feature>
<dbReference type="UniPathway" id="UPA00379">
    <property type="reaction ID" value="UER00551"/>
</dbReference>
<dbReference type="Gene3D" id="3.20.20.140">
    <property type="entry name" value="Metal-dependent hydrolases"/>
    <property type="match status" value="1"/>
</dbReference>
<dbReference type="SUPFAM" id="SSF51338">
    <property type="entry name" value="Composite domain of metallo-dependent hydrolases"/>
    <property type="match status" value="1"/>
</dbReference>
<feature type="binding site" evidence="7">
    <location>
        <position position="85"/>
    </location>
    <ligand>
        <name>Fe(3+)</name>
        <dbReference type="ChEBI" id="CHEBI:29034"/>
    </ligand>
</feature>
<comment type="catalytic activity">
    <reaction evidence="7">
        <text>4-imidazolone-5-propanoate + H2O = N-formimidoyl-L-glutamate</text>
        <dbReference type="Rhea" id="RHEA:23660"/>
        <dbReference type="ChEBI" id="CHEBI:15377"/>
        <dbReference type="ChEBI" id="CHEBI:58928"/>
        <dbReference type="ChEBI" id="CHEBI:77893"/>
        <dbReference type="EC" id="3.5.2.7"/>
    </reaction>
</comment>
<dbReference type="AlphaFoldDB" id="A0A3P3XK09"/>
<feature type="binding site" evidence="7">
    <location>
        <position position="327"/>
    </location>
    <ligand>
        <name>Fe(3+)</name>
        <dbReference type="ChEBI" id="CHEBI:29034"/>
    </ligand>
</feature>
<dbReference type="SUPFAM" id="SSF51556">
    <property type="entry name" value="Metallo-dependent hydrolases"/>
    <property type="match status" value="1"/>
</dbReference>
<feature type="binding site" evidence="7">
    <location>
        <position position="253"/>
    </location>
    <ligand>
        <name>Zn(2+)</name>
        <dbReference type="ChEBI" id="CHEBI:29105"/>
    </ligand>
</feature>
<feature type="binding site" evidence="7">
    <location>
        <position position="155"/>
    </location>
    <ligand>
        <name>4-imidazolone-5-propanoate</name>
        <dbReference type="ChEBI" id="CHEBI:77893"/>
    </ligand>
</feature>
<feature type="binding site" evidence="7">
    <location>
        <position position="85"/>
    </location>
    <ligand>
        <name>Zn(2+)</name>
        <dbReference type="ChEBI" id="CHEBI:29105"/>
    </ligand>
</feature>
<dbReference type="EMBL" id="FWDM01000025">
    <property type="protein sequence ID" value="SLM14319.1"/>
    <property type="molecule type" value="Genomic_DNA"/>
</dbReference>
<dbReference type="GO" id="GO:0008270">
    <property type="term" value="F:zinc ion binding"/>
    <property type="evidence" value="ECO:0007669"/>
    <property type="project" value="UniProtKB-UniRule"/>
</dbReference>
<name>A0A3P3XK09_9SPIR</name>
<reference evidence="9" key="1">
    <citation type="submission" date="2017-02" db="EMBL/GenBank/DDBJ databases">
        <authorList>
            <person name="Regsiter A."/>
            <person name="William W."/>
        </authorList>
    </citation>
    <scope>NUCLEOTIDE SEQUENCE</scope>
    <source>
        <strain evidence="9">Bib</strain>
    </source>
</reference>
<evidence type="ECO:0000256" key="6">
    <source>
        <dbReference type="ARBA" id="ARBA00023004"/>
    </source>
</evidence>
<dbReference type="EC" id="3.5.2.7" evidence="1 7"/>
<protein>
    <recommendedName>
        <fullName evidence="1 7">Imidazolonepropionase</fullName>
        <ecNumber evidence="1 7">3.5.2.7</ecNumber>
    </recommendedName>
    <alternativeName>
        <fullName evidence="7">Imidazolone-5-propionate hydrolase</fullName>
    </alternativeName>
</protein>
<dbReference type="GO" id="GO:0019556">
    <property type="term" value="P:L-histidine catabolic process to glutamate and formamide"/>
    <property type="evidence" value="ECO:0007669"/>
    <property type="project" value="UniProtKB-UniRule"/>
</dbReference>
<dbReference type="Gene3D" id="2.30.40.10">
    <property type="entry name" value="Urease, subunit C, domain 1"/>
    <property type="match status" value="1"/>
</dbReference>
<comment type="cofactor">
    <cofactor evidence="7">
        <name>Zn(2+)</name>
        <dbReference type="ChEBI" id="CHEBI:29105"/>
    </cofactor>
    <cofactor evidence="7">
        <name>Fe(3+)</name>
        <dbReference type="ChEBI" id="CHEBI:29034"/>
    </cofactor>
    <text evidence="7">Binds 1 zinc or iron ion per subunit.</text>
</comment>
<feature type="binding site" evidence="7">
    <location>
        <position position="327"/>
    </location>
    <ligand>
        <name>Zn(2+)</name>
        <dbReference type="ChEBI" id="CHEBI:29105"/>
    </ligand>
</feature>
<dbReference type="HAMAP" id="MF_00372">
    <property type="entry name" value="HutI"/>
    <property type="match status" value="1"/>
</dbReference>
<evidence type="ECO:0000256" key="4">
    <source>
        <dbReference type="ARBA" id="ARBA00022808"/>
    </source>
</evidence>
<dbReference type="Pfam" id="PF01979">
    <property type="entry name" value="Amidohydro_1"/>
    <property type="match status" value="1"/>
</dbReference>
<feature type="binding site" evidence="7">
    <location>
        <position position="155"/>
    </location>
    <ligand>
        <name>N-formimidoyl-L-glutamate</name>
        <dbReference type="ChEBI" id="CHEBI:58928"/>
    </ligand>
</feature>
<dbReference type="PANTHER" id="PTHR42752">
    <property type="entry name" value="IMIDAZOLONEPROPIONASE"/>
    <property type="match status" value="1"/>
</dbReference>
<feature type="binding site" evidence="7">
    <location>
        <position position="253"/>
    </location>
    <ligand>
        <name>Fe(3+)</name>
        <dbReference type="ChEBI" id="CHEBI:29034"/>
    </ligand>
</feature>
<evidence type="ECO:0000259" key="8">
    <source>
        <dbReference type="Pfam" id="PF01979"/>
    </source>
</evidence>
<feature type="domain" description="Amidohydrolase-related" evidence="8">
    <location>
        <begin position="76"/>
        <end position="412"/>
    </location>
</feature>
<comment type="pathway">
    <text evidence="7">Amino-acid degradation; L-histidine degradation into L-glutamate; N-formimidoyl-L-glutamate from L-histidine: step 3/3.</text>
</comment>
<comment type="similarity">
    <text evidence="7">Belongs to the metallo-dependent hydrolases superfamily. HutI family.</text>
</comment>
<dbReference type="NCBIfam" id="TIGR01224">
    <property type="entry name" value="hutI"/>
    <property type="match status" value="1"/>
</dbReference>
<gene>
    <name evidence="7 9" type="primary">hutI</name>
    <name evidence="9" type="ORF">SPIROBIBN47_310090</name>
</gene>
<dbReference type="InterPro" id="IPR032466">
    <property type="entry name" value="Metal_Hydrolase"/>
</dbReference>
<evidence type="ECO:0000313" key="9">
    <source>
        <dbReference type="EMBL" id="SLM14319.1"/>
    </source>
</evidence>
<feature type="binding site" evidence="7">
    <location>
        <position position="332"/>
    </location>
    <ligand>
        <name>4-imidazolone-5-propanoate</name>
        <dbReference type="ChEBI" id="CHEBI:77893"/>
    </ligand>
</feature>
<feature type="binding site" evidence="7">
    <location>
        <position position="188"/>
    </location>
    <ligand>
        <name>4-imidazolone-5-propanoate</name>
        <dbReference type="ChEBI" id="CHEBI:77893"/>
    </ligand>
</feature>
<feature type="binding site" evidence="7">
    <location>
        <position position="331"/>
    </location>
    <ligand>
        <name>N-formimidoyl-L-glutamate</name>
        <dbReference type="ChEBI" id="CHEBI:58928"/>
    </ligand>
</feature>
<comment type="subcellular location">
    <subcellularLocation>
        <location evidence="7">Cytoplasm</location>
    </subcellularLocation>
</comment>
<dbReference type="PANTHER" id="PTHR42752:SF1">
    <property type="entry name" value="IMIDAZOLONEPROPIONASE-RELATED"/>
    <property type="match status" value="1"/>
</dbReference>
<keyword evidence="5 7" id="KW-0862">Zinc</keyword>
<accession>A0A3P3XK09</accession>
<dbReference type="InterPro" id="IPR006680">
    <property type="entry name" value="Amidohydro-rel"/>
</dbReference>
<sequence length="427" mass="46203">MAENRQKALFVHNIGELWTAEGLRAAAGPAMGRVKKFRDTCLYIEDGRISAIGEEARLRAAATAAPTFDAEGRACVPGFIDSHTHFIFAGWREDEFYWRAQGIPYMEMHQRGGGIQKSVDATRRASLEELVRLGKARLETMLSLGITTVEGKSGYGLDKETELRQLQAMDELSTVMPLTIIPTFLGAHSIPPEYKDRPREFLAFLVREVFPLFKKRGQTPFVDIFCEEGVFGIEDSRWYLEQARAAGFALKLHADEVKPLGGAGLAAELGATSADHLLKASDQDIQALAAAGTIACLLPLTAFNLREPYASGRRFIDAGCAVALASDLNPGSCYSQSIPLIFALAVLYLGMSIEEALTALTLNGAAALGLAAQTGSLEPGKDADFLLLNAPSPGHLAYHAGMNLVHSVFKRGILVWQNGNVLGPARI</sequence>
<feature type="binding site" evidence="7">
    <location>
        <position position="92"/>
    </location>
    <ligand>
        <name>4-imidazolone-5-propanoate</name>
        <dbReference type="ChEBI" id="CHEBI:77893"/>
    </ligand>
</feature>
<proteinExistence type="inferred from homology"/>
<evidence type="ECO:0000256" key="1">
    <source>
        <dbReference type="ARBA" id="ARBA00012864"/>
    </source>
</evidence>
<comment type="function">
    <text evidence="7">Catalyzes the hydrolytic cleavage of the carbon-nitrogen bond in imidazolone-5-propanoate to yield N-formimidoyl-L-glutamate. It is the third step in the universal histidine degradation pathway.</text>
</comment>
<dbReference type="InterPro" id="IPR005920">
    <property type="entry name" value="HutI"/>
</dbReference>
<evidence type="ECO:0000256" key="3">
    <source>
        <dbReference type="ARBA" id="ARBA00022801"/>
    </source>
</evidence>
<dbReference type="InterPro" id="IPR011059">
    <property type="entry name" value="Metal-dep_hydrolase_composite"/>
</dbReference>
<feature type="binding site" evidence="7">
    <location>
        <position position="83"/>
    </location>
    <ligand>
        <name>Zn(2+)</name>
        <dbReference type="ChEBI" id="CHEBI:29105"/>
    </ligand>
</feature>